<evidence type="ECO:0000313" key="6">
    <source>
        <dbReference type="Proteomes" id="UP000228568"/>
    </source>
</evidence>
<evidence type="ECO:0000256" key="2">
    <source>
        <dbReference type="ARBA" id="ARBA00023002"/>
    </source>
</evidence>
<evidence type="ECO:0000256" key="3">
    <source>
        <dbReference type="SAM" id="Phobius"/>
    </source>
</evidence>
<dbReference type="Proteomes" id="UP000228568">
    <property type="component" value="Unassembled WGS sequence"/>
</dbReference>
<dbReference type="Pfam" id="PF07992">
    <property type="entry name" value="Pyr_redox_2"/>
    <property type="match status" value="1"/>
</dbReference>
<dbReference type="GO" id="GO:0016491">
    <property type="term" value="F:oxidoreductase activity"/>
    <property type="evidence" value="ECO:0007669"/>
    <property type="project" value="UniProtKB-KW"/>
</dbReference>
<sequence>MSKQPELLDLVIIGAAAAGSTAAIYAARRNLNFVVVSKDIGGEVALSGEVENWPGIIHTTGFELAQDFHKHAKSYDVQIDEGFGVAEIKQEKNYHIVLAENSIGKKKEYQTKSVIIASGIHPRKLSIQGENELKGKGVTYCTVCDGPLFKGKTTATIGAGNSAVESTLMMAGIASKVYLVTKYPDTKETKGGLPKAEDILVKKLKSLDNVEIIYNANITEIVGDNFVSGFKYEDNDSKEIKELPIDGVMVHIGMIPNSNFVECAEKNNAKEIKIDFICQTSCPGIFAAGDVTNIPYKQISIATGQGATAALSVINYLNRWEPES</sequence>
<keyword evidence="2" id="KW-0560">Oxidoreductase</keyword>
<reference evidence="6" key="1">
    <citation type="submission" date="2017-09" db="EMBL/GenBank/DDBJ databases">
        <title>Depth-based differentiation of microbial function through sediment-hosted aquifers and enrichment of novel symbionts in the deep terrestrial subsurface.</title>
        <authorList>
            <person name="Probst A.J."/>
            <person name="Ladd B."/>
            <person name="Jarett J.K."/>
            <person name="Geller-Mcgrath D.E."/>
            <person name="Sieber C.M.K."/>
            <person name="Emerson J.B."/>
            <person name="Anantharaman K."/>
            <person name="Thomas B.C."/>
            <person name="Malmstrom R."/>
            <person name="Stieglmeier M."/>
            <person name="Klingl A."/>
            <person name="Woyke T."/>
            <person name="Ryan C.M."/>
            <person name="Banfield J.F."/>
        </authorList>
    </citation>
    <scope>NUCLEOTIDE SEQUENCE [LARGE SCALE GENOMIC DNA]</scope>
</reference>
<proteinExistence type="predicted"/>
<keyword evidence="1" id="KW-0285">Flavoprotein</keyword>
<keyword evidence="3" id="KW-0812">Transmembrane</keyword>
<dbReference type="PANTHER" id="PTHR48105">
    <property type="entry name" value="THIOREDOXIN REDUCTASE 1-RELATED-RELATED"/>
    <property type="match status" value="1"/>
</dbReference>
<keyword evidence="3" id="KW-1133">Transmembrane helix</keyword>
<dbReference type="AlphaFoldDB" id="A0A2M7V9Q7"/>
<organism evidence="5 6">
    <name type="scientific">Candidatus Magasanikbacteria bacterium CG_4_10_14_0_2_um_filter_37_12</name>
    <dbReference type="NCBI Taxonomy" id="1974637"/>
    <lineage>
        <taxon>Bacteria</taxon>
        <taxon>Candidatus Magasanikiibacteriota</taxon>
    </lineage>
</organism>
<comment type="caution">
    <text evidence="5">The sequence shown here is derived from an EMBL/GenBank/DDBJ whole genome shotgun (WGS) entry which is preliminary data.</text>
</comment>
<dbReference type="InterPro" id="IPR036188">
    <property type="entry name" value="FAD/NAD-bd_sf"/>
</dbReference>
<feature type="domain" description="FAD/NAD(P)-binding" evidence="4">
    <location>
        <begin position="9"/>
        <end position="306"/>
    </location>
</feature>
<dbReference type="InterPro" id="IPR050097">
    <property type="entry name" value="Ferredoxin-NADP_redctase_2"/>
</dbReference>
<gene>
    <name evidence="5" type="ORF">COX81_00710</name>
</gene>
<evidence type="ECO:0000259" key="4">
    <source>
        <dbReference type="Pfam" id="PF07992"/>
    </source>
</evidence>
<dbReference type="SUPFAM" id="SSF51905">
    <property type="entry name" value="FAD/NAD(P)-binding domain"/>
    <property type="match status" value="1"/>
</dbReference>
<dbReference type="PRINTS" id="PR00469">
    <property type="entry name" value="PNDRDTASEII"/>
</dbReference>
<keyword evidence="3" id="KW-0472">Membrane</keyword>
<dbReference type="EMBL" id="PFPK01000009">
    <property type="protein sequence ID" value="PIZ95573.1"/>
    <property type="molecule type" value="Genomic_DNA"/>
</dbReference>
<feature type="transmembrane region" description="Helical" evidence="3">
    <location>
        <begin position="7"/>
        <end position="27"/>
    </location>
</feature>
<protein>
    <submittedName>
        <fullName evidence="5">Pyridine nucleotide-disulfide oxidoreductase</fullName>
    </submittedName>
</protein>
<evidence type="ECO:0000256" key="1">
    <source>
        <dbReference type="ARBA" id="ARBA00022630"/>
    </source>
</evidence>
<name>A0A2M7V9Q7_9BACT</name>
<evidence type="ECO:0000313" key="5">
    <source>
        <dbReference type="EMBL" id="PIZ95573.1"/>
    </source>
</evidence>
<accession>A0A2M7V9Q7</accession>
<dbReference type="InterPro" id="IPR023753">
    <property type="entry name" value="FAD/NAD-binding_dom"/>
</dbReference>
<dbReference type="Gene3D" id="3.50.50.60">
    <property type="entry name" value="FAD/NAD(P)-binding domain"/>
    <property type="match status" value="2"/>
</dbReference>
<dbReference type="PRINTS" id="PR00368">
    <property type="entry name" value="FADPNR"/>
</dbReference>